<feature type="binding site" evidence="5">
    <location>
        <begin position="86"/>
        <end position="88"/>
    </location>
    <ligand>
        <name>FMN</name>
        <dbReference type="ChEBI" id="CHEBI:58210"/>
    </ligand>
</feature>
<dbReference type="Pfam" id="PF01070">
    <property type="entry name" value="FMN_dh"/>
    <property type="match status" value="1"/>
</dbReference>
<keyword evidence="5" id="KW-0285">Flavoprotein</keyword>
<dbReference type="CDD" id="cd02809">
    <property type="entry name" value="alpha_hydroxyacid_oxid_FMN"/>
    <property type="match status" value="1"/>
</dbReference>
<dbReference type="PROSITE" id="PS51349">
    <property type="entry name" value="FMN_HYDROXY_ACID_DH_2"/>
    <property type="match status" value="1"/>
</dbReference>
<dbReference type="InterPro" id="IPR012133">
    <property type="entry name" value="Alpha-hydoxy_acid_DH_FMN"/>
</dbReference>
<dbReference type="PIRSF" id="PIRSF000138">
    <property type="entry name" value="Al-hdrx_acd_dh"/>
    <property type="match status" value="1"/>
</dbReference>
<dbReference type="InterPro" id="IPR000262">
    <property type="entry name" value="FMN-dep_DH"/>
</dbReference>
<comment type="cofactor">
    <cofactor evidence="1">
        <name>FMN</name>
        <dbReference type="ChEBI" id="CHEBI:58210"/>
    </cofactor>
</comment>
<keyword evidence="2" id="KW-0560">Oxidoreductase</keyword>
<feature type="binding site" evidence="5">
    <location>
        <position position="33"/>
    </location>
    <ligand>
        <name>glyoxylate</name>
        <dbReference type="ChEBI" id="CHEBI:36655"/>
    </ligand>
</feature>
<dbReference type="OrthoDB" id="9770452at2"/>
<evidence type="ECO:0000256" key="5">
    <source>
        <dbReference type="PIRSR" id="PIRSR000138-2"/>
    </source>
</evidence>
<feature type="binding site" evidence="5">
    <location>
        <position position="135"/>
    </location>
    <ligand>
        <name>FMN</name>
        <dbReference type="ChEBI" id="CHEBI:58210"/>
    </ligand>
</feature>
<accession>A0A433KRP9</accession>
<evidence type="ECO:0000256" key="1">
    <source>
        <dbReference type="ARBA" id="ARBA00001917"/>
    </source>
</evidence>
<feature type="binding site" evidence="5">
    <location>
        <position position="137"/>
    </location>
    <ligand>
        <name>glyoxylate</name>
        <dbReference type="ChEBI" id="CHEBI:36655"/>
    </ligand>
</feature>
<comment type="caution">
    <text evidence="7">The sequence shown here is derived from an EMBL/GenBank/DDBJ whole genome shotgun (WGS) entry which is preliminary data.</text>
</comment>
<feature type="binding site" evidence="5">
    <location>
        <position position="284"/>
    </location>
    <ligand>
        <name>FMN</name>
        <dbReference type="ChEBI" id="CHEBI:58210"/>
    </ligand>
</feature>
<feature type="domain" description="FMN hydroxy acid dehydrogenase" evidence="6">
    <location>
        <begin position="7"/>
        <end position="390"/>
    </location>
</feature>
<keyword evidence="8" id="KW-1185">Reference proteome</keyword>
<organism evidence="7 8">
    <name type="scientific">Vreelandella nanhaiensis</name>
    <dbReference type="NCBI Taxonomy" id="1258546"/>
    <lineage>
        <taxon>Bacteria</taxon>
        <taxon>Pseudomonadati</taxon>
        <taxon>Pseudomonadota</taxon>
        <taxon>Gammaproteobacteria</taxon>
        <taxon>Oceanospirillales</taxon>
        <taxon>Halomonadaceae</taxon>
        <taxon>Vreelandella</taxon>
    </lineage>
</organism>
<evidence type="ECO:0000256" key="3">
    <source>
        <dbReference type="ARBA" id="ARBA00024042"/>
    </source>
</evidence>
<feature type="binding site" evidence="5">
    <location>
        <position position="262"/>
    </location>
    <ligand>
        <name>FMN</name>
        <dbReference type="ChEBI" id="CHEBI:58210"/>
    </ligand>
</feature>
<dbReference type="GO" id="GO:0010181">
    <property type="term" value="F:FMN binding"/>
    <property type="evidence" value="ECO:0007669"/>
    <property type="project" value="InterPro"/>
</dbReference>
<sequence>MSFLTQWTLSRIHNLHDVERLARRKLPRPIFGYIDHVAEDGRTRRANLSAFDEYCFLPKAFINVSHIDLKTELYGKRYAMPFGIAPMGISALSAYQGDLVLARAAAARNLPMIMSGSSLVPMEEVAKVEGADWFQAYLPGTPEGIEALLVRIERAGFKKLVVTLDYPVPPNPDNFRKSGFTSPLEPTLRLALDGLMRPGWLFNTFLRTLVRHGMPHFENNHAERGAPVISRRAERDFSGRRHFDWGYLDLVRRLWPGVLVLKGVLNPDDAVRARRAGVDGLILSNHGGRQLDCTISPLQVLPEVKRRIRDIPIMIDSGFRRGTDVIKALALGADFVFVGRPFNYAAACAGQAGVEHVIDLLEREIERNMALLGLTSLSQLDYACLYHPPRNWVPQPIVESDTLPPVAEGATP</sequence>
<feature type="binding site" evidence="5">
    <location>
        <position position="286"/>
    </location>
    <ligand>
        <name>glyoxylate</name>
        <dbReference type="ChEBI" id="CHEBI:36655"/>
    </ligand>
</feature>
<dbReference type="EMBL" id="RZHF01000009">
    <property type="protein sequence ID" value="RUR32262.1"/>
    <property type="molecule type" value="Genomic_DNA"/>
</dbReference>
<dbReference type="GO" id="GO:0016491">
    <property type="term" value="F:oxidoreductase activity"/>
    <property type="evidence" value="ECO:0007669"/>
    <property type="project" value="UniProtKB-KW"/>
</dbReference>
<dbReference type="Gene3D" id="3.20.20.70">
    <property type="entry name" value="Aldolase class I"/>
    <property type="match status" value="1"/>
</dbReference>
<dbReference type="AlphaFoldDB" id="A0A433KRP9"/>
<evidence type="ECO:0000259" key="6">
    <source>
        <dbReference type="PROSITE" id="PS51349"/>
    </source>
</evidence>
<dbReference type="Proteomes" id="UP000287023">
    <property type="component" value="Unassembled WGS sequence"/>
</dbReference>
<evidence type="ECO:0000313" key="8">
    <source>
        <dbReference type="Proteomes" id="UP000287023"/>
    </source>
</evidence>
<feature type="binding site" evidence="5">
    <location>
        <begin position="339"/>
        <end position="340"/>
    </location>
    <ligand>
        <name>FMN</name>
        <dbReference type="ChEBI" id="CHEBI:58210"/>
    </ligand>
</feature>
<name>A0A433KRP9_9GAMM</name>
<feature type="active site" description="Proton acceptor" evidence="4">
    <location>
        <position position="286"/>
    </location>
</feature>
<proteinExistence type="inferred from homology"/>
<dbReference type="InterPro" id="IPR008259">
    <property type="entry name" value="FMN_hydac_DH_AS"/>
</dbReference>
<evidence type="ECO:0000256" key="4">
    <source>
        <dbReference type="PIRSR" id="PIRSR000138-1"/>
    </source>
</evidence>
<dbReference type="InterPro" id="IPR037396">
    <property type="entry name" value="FMN_HAD"/>
</dbReference>
<comment type="similarity">
    <text evidence="3">Belongs to the FMN-dependent alpha-hydroxy acid dehydrogenase family.</text>
</comment>
<feature type="binding site" evidence="5">
    <location>
        <position position="289"/>
    </location>
    <ligand>
        <name>glyoxylate</name>
        <dbReference type="ChEBI" id="CHEBI:36655"/>
    </ligand>
</feature>
<keyword evidence="5" id="KW-0288">FMN</keyword>
<reference evidence="7 8" key="1">
    <citation type="submission" date="2018-12" db="EMBL/GenBank/DDBJ databases">
        <title>three novel Halomonas strain isolated from plants.</title>
        <authorList>
            <person name="Sun C."/>
        </authorList>
    </citation>
    <scope>NUCLEOTIDE SEQUENCE [LARGE SCALE GENOMIC DNA]</scope>
    <source>
        <strain evidence="7 8">JCM 18142</strain>
    </source>
</reference>
<protein>
    <submittedName>
        <fullName evidence="7">Alpha-hydroxy-acid oxidizing protein</fullName>
    </submittedName>
</protein>
<dbReference type="PANTHER" id="PTHR10578">
    <property type="entry name" value="S -2-HYDROXY-ACID OXIDASE-RELATED"/>
    <property type="match status" value="1"/>
</dbReference>
<dbReference type="SUPFAM" id="SSF51395">
    <property type="entry name" value="FMN-linked oxidoreductases"/>
    <property type="match status" value="1"/>
</dbReference>
<evidence type="ECO:0000256" key="2">
    <source>
        <dbReference type="ARBA" id="ARBA00023002"/>
    </source>
</evidence>
<gene>
    <name evidence="7" type="ORF">ELY38_08125</name>
</gene>
<dbReference type="PROSITE" id="PS00557">
    <property type="entry name" value="FMN_HYDROXY_ACID_DH_1"/>
    <property type="match status" value="1"/>
</dbReference>
<evidence type="ECO:0000313" key="7">
    <source>
        <dbReference type="EMBL" id="RUR32262.1"/>
    </source>
</evidence>
<feature type="binding site" evidence="5">
    <location>
        <begin position="316"/>
        <end position="320"/>
    </location>
    <ligand>
        <name>FMN</name>
        <dbReference type="ChEBI" id="CHEBI:58210"/>
    </ligand>
</feature>
<feature type="binding site" evidence="5">
    <location>
        <position position="163"/>
    </location>
    <ligand>
        <name>FMN</name>
        <dbReference type="ChEBI" id="CHEBI:58210"/>
    </ligand>
</feature>
<dbReference type="PANTHER" id="PTHR10578:SF143">
    <property type="entry name" value="FMN-DEPENDENT ALPHA-HYDROXY ACID DEHYDROGENASE PB1A11.03"/>
    <property type="match status" value="1"/>
</dbReference>
<feature type="binding site" evidence="5">
    <location>
        <position position="115"/>
    </location>
    <ligand>
        <name>FMN</name>
        <dbReference type="ChEBI" id="CHEBI:58210"/>
    </ligand>
</feature>
<dbReference type="InterPro" id="IPR013785">
    <property type="entry name" value="Aldolase_TIM"/>
</dbReference>
<dbReference type="RefSeq" id="WP_127061248.1">
    <property type="nucleotide sequence ID" value="NZ_RZHF01000009.1"/>
</dbReference>